<reference evidence="3" key="1">
    <citation type="submission" date="2017-06" db="EMBL/GenBank/DDBJ databases">
        <authorList>
            <person name="Varghese N."/>
            <person name="Submissions S."/>
        </authorList>
    </citation>
    <scope>NUCLEOTIDE SEQUENCE [LARGE SCALE GENOMIC DNA]</scope>
    <source>
        <strain evidence="3">DSM 44485</strain>
    </source>
</reference>
<dbReference type="Proteomes" id="UP000198420">
    <property type="component" value="Unassembled WGS sequence"/>
</dbReference>
<keyword evidence="3" id="KW-1185">Reference proteome</keyword>
<evidence type="ECO:0000313" key="3">
    <source>
        <dbReference type="Proteomes" id="UP000198420"/>
    </source>
</evidence>
<evidence type="ECO:0000313" key="2">
    <source>
        <dbReference type="EMBL" id="SNR56512.1"/>
    </source>
</evidence>
<feature type="region of interest" description="Disordered" evidence="1">
    <location>
        <begin position="1"/>
        <end position="53"/>
    </location>
</feature>
<protein>
    <submittedName>
        <fullName evidence="2">Uncharacterized protein</fullName>
    </submittedName>
</protein>
<feature type="compositionally biased region" description="Basic residues" evidence="1">
    <location>
        <begin position="19"/>
        <end position="44"/>
    </location>
</feature>
<evidence type="ECO:0000256" key="1">
    <source>
        <dbReference type="SAM" id="MobiDB-lite"/>
    </source>
</evidence>
<dbReference type="RefSeq" id="WP_143227038.1">
    <property type="nucleotide sequence ID" value="NZ_FZNP01000004.1"/>
</dbReference>
<proteinExistence type="predicted"/>
<sequence length="68" mass="7869">MARRSVFDDMIRRSEKSGNRHAKAVRKSLGVKKKKKSGKKRAKRNERDIRELAGQISMLSQQIADMKK</sequence>
<name>A0A238XCZ4_9ACTN</name>
<feature type="compositionally biased region" description="Basic and acidic residues" evidence="1">
    <location>
        <begin position="1"/>
        <end position="18"/>
    </location>
</feature>
<organism evidence="2 3">
    <name type="scientific">Actinomadura mexicana</name>
    <dbReference type="NCBI Taxonomy" id="134959"/>
    <lineage>
        <taxon>Bacteria</taxon>
        <taxon>Bacillati</taxon>
        <taxon>Actinomycetota</taxon>
        <taxon>Actinomycetes</taxon>
        <taxon>Streptosporangiales</taxon>
        <taxon>Thermomonosporaceae</taxon>
        <taxon>Actinomadura</taxon>
    </lineage>
</organism>
<dbReference type="AlphaFoldDB" id="A0A238XCZ4"/>
<accession>A0A238XCZ4</accession>
<gene>
    <name evidence="2" type="ORF">SAMN06265355_104191</name>
</gene>
<dbReference type="EMBL" id="FZNP01000004">
    <property type="protein sequence ID" value="SNR56512.1"/>
    <property type="molecule type" value="Genomic_DNA"/>
</dbReference>